<keyword evidence="12" id="KW-0449">Lipoprotein</keyword>
<dbReference type="Proteomes" id="UP000667650">
    <property type="component" value="Unassembled WGS sequence"/>
</dbReference>
<evidence type="ECO:0000256" key="6">
    <source>
        <dbReference type="ARBA" id="ARBA00022827"/>
    </source>
</evidence>
<comment type="subcellular location">
    <subcellularLocation>
        <location evidence="12">Cell inner membrane</location>
        <topology evidence="12">Lipid-anchor</topology>
        <orientation evidence="12">Periplasmic side</orientation>
    </subcellularLocation>
</comment>
<evidence type="ECO:0000256" key="8">
    <source>
        <dbReference type="ARBA" id="ARBA00031306"/>
    </source>
</evidence>
<evidence type="ECO:0000313" key="13">
    <source>
        <dbReference type="EMBL" id="NAY92460.1"/>
    </source>
</evidence>
<dbReference type="GO" id="GO:0046872">
    <property type="term" value="F:metal ion binding"/>
    <property type="evidence" value="ECO:0007669"/>
    <property type="project" value="UniProtKB-UniRule"/>
</dbReference>
<evidence type="ECO:0000256" key="11">
    <source>
        <dbReference type="PIRSR" id="PIRSR006268-2"/>
    </source>
</evidence>
<dbReference type="AlphaFoldDB" id="A0A964TCQ7"/>
<dbReference type="PANTHER" id="PTHR30040">
    <property type="entry name" value="THIAMINE BIOSYNTHESIS LIPOPROTEIN APBE"/>
    <property type="match status" value="1"/>
</dbReference>
<dbReference type="GO" id="GO:0016740">
    <property type="term" value="F:transferase activity"/>
    <property type="evidence" value="ECO:0007669"/>
    <property type="project" value="UniProtKB-UniRule"/>
</dbReference>
<keyword evidence="12" id="KW-0997">Cell inner membrane</keyword>
<evidence type="ECO:0000256" key="3">
    <source>
        <dbReference type="ARBA" id="ARBA00022630"/>
    </source>
</evidence>
<comment type="similarity">
    <text evidence="10 12">Belongs to the ApbE family.</text>
</comment>
<dbReference type="PANTHER" id="PTHR30040:SF2">
    <property type="entry name" value="FAD:PROTEIN FMN TRANSFERASE"/>
    <property type="match status" value="1"/>
</dbReference>
<evidence type="ECO:0000256" key="2">
    <source>
        <dbReference type="ARBA" id="ARBA00016337"/>
    </source>
</evidence>
<dbReference type="Pfam" id="PF02424">
    <property type="entry name" value="ApbE"/>
    <property type="match status" value="1"/>
</dbReference>
<comment type="cofactor">
    <cofactor evidence="11">
        <name>Mg(2+)</name>
        <dbReference type="ChEBI" id="CHEBI:18420"/>
    </cofactor>
    <cofactor evidence="11">
        <name>Mn(2+)</name>
        <dbReference type="ChEBI" id="CHEBI:29035"/>
    </cofactor>
    <text evidence="11">Magnesium. Can also use manganese.</text>
</comment>
<evidence type="ECO:0000256" key="10">
    <source>
        <dbReference type="PIRNR" id="PIRNR006268"/>
    </source>
</evidence>
<evidence type="ECO:0000256" key="9">
    <source>
        <dbReference type="ARBA" id="ARBA00048540"/>
    </source>
</evidence>
<evidence type="ECO:0000256" key="4">
    <source>
        <dbReference type="ARBA" id="ARBA00022679"/>
    </source>
</evidence>
<feature type="binding site" evidence="11">
    <location>
        <position position="286"/>
    </location>
    <ligand>
        <name>Mg(2+)</name>
        <dbReference type="ChEBI" id="CHEBI:18420"/>
    </ligand>
</feature>
<protein>
    <recommendedName>
        <fullName evidence="2 10">FAD:protein FMN transferase</fullName>
        <ecNumber evidence="1 10">2.7.1.180</ecNumber>
    </recommendedName>
    <alternativeName>
        <fullName evidence="8 10">Flavin transferase</fullName>
    </alternativeName>
</protein>
<gene>
    <name evidence="13" type="ORF">GTQ34_11060</name>
</gene>
<comment type="function">
    <text evidence="12">Flavin transferase that catalyzes the transfer of the FMN moiety of FAD and its covalent binding to the hydroxyl group of a threonine residue in a target flavoprotein.</text>
</comment>
<comment type="catalytic activity">
    <reaction evidence="9 10 12">
        <text>L-threonyl-[protein] + FAD = FMN-L-threonyl-[protein] + AMP + H(+)</text>
        <dbReference type="Rhea" id="RHEA:36847"/>
        <dbReference type="Rhea" id="RHEA-COMP:11060"/>
        <dbReference type="Rhea" id="RHEA-COMP:11061"/>
        <dbReference type="ChEBI" id="CHEBI:15378"/>
        <dbReference type="ChEBI" id="CHEBI:30013"/>
        <dbReference type="ChEBI" id="CHEBI:57692"/>
        <dbReference type="ChEBI" id="CHEBI:74257"/>
        <dbReference type="ChEBI" id="CHEBI:456215"/>
        <dbReference type="EC" id="2.7.1.180"/>
    </reaction>
</comment>
<feature type="binding site" evidence="11">
    <location>
        <position position="282"/>
    </location>
    <ligand>
        <name>Mg(2+)</name>
        <dbReference type="ChEBI" id="CHEBI:18420"/>
    </ligand>
</feature>
<organism evidence="13 14">
    <name type="scientific">Flagellimonas ochracea</name>
    <dbReference type="NCBI Taxonomy" id="2696472"/>
    <lineage>
        <taxon>Bacteria</taxon>
        <taxon>Pseudomonadati</taxon>
        <taxon>Bacteroidota</taxon>
        <taxon>Flavobacteriia</taxon>
        <taxon>Flavobacteriales</taxon>
        <taxon>Flavobacteriaceae</taxon>
        <taxon>Flagellimonas</taxon>
    </lineage>
</organism>
<dbReference type="InterPro" id="IPR003374">
    <property type="entry name" value="ApbE-like_sf"/>
</dbReference>
<evidence type="ECO:0000256" key="5">
    <source>
        <dbReference type="ARBA" id="ARBA00022723"/>
    </source>
</evidence>
<keyword evidence="7 10" id="KW-0460">Magnesium</keyword>
<sequence length="333" mass="37041">MRKTLPLFAIAILLFGCETQWVKNQNRGNALGTTYSILYISEELLDFQKEIDSVFQVINQSLSTYIPTSDISKINDGDSTIVVDHMFQEVFEISSKVHKVSNAYFDPTVGVLADAWGFGPGKQLALDSLRVDSLLDYVGWDKVKLMENHTIKKHHPSVRFDFNAVAKGYAIDRVGALLDAQGIENYLVEVGGEVLTKGTNLVSGKKWTVGIDDPQAEVGRKLKLMVALEDQAMASSGNYRKFRVDPETGEKYVHTIDPKTGYTKNSYVLATSVVADTCAEADAFATAFMAMDLSDSKEVLENQAQLEGYIIYLDEEGNVQEYMTEGFKKLIVR</sequence>
<dbReference type="PIRSF" id="PIRSF006268">
    <property type="entry name" value="ApbE"/>
    <property type="match status" value="1"/>
</dbReference>
<comment type="caution">
    <text evidence="13">The sequence shown here is derived from an EMBL/GenBank/DDBJ whole genome shotgun (WGS) entry which is preliminary data.</text>
</comment>
<dbReference type="EMBL" id="JAAABI010000003">
    <property type="protein sequence ID" value="NAY92460.1"/>
    <property type="molecule type" value="Genomic_DNA"/>
</dbReference>
<keyword evidence="6 10" id="KW-0274">FAD</keyword>
<name>A0A964TCQ7_9FLAO</name>
<keyword evidence="12" id="KW-1003">Cell membrane</keyword>
<dbReference type="PROSITE" id="PS51257">
    <property type="entry name" value="PROKAR_LIPOPROTEIN"/>
    <property type="match status" value="1"/>
</dbReference>
<keyword evidence="3 10" id="KW-0285">Flavoprotein</keyword>
<keyword evidence="4 10" id="KW-0808">Transferase</keyword>
<accession>A0A964TCQ7</accession>
<dbReference type="SUPFAM" id="SSF143631">
    <property type="entry name" value="ApbE-like"/>
    <property type="match status" value="1"/>
</dbReference>
<reference evidence="13" key="1">
    <citation type="submission" date="2020-01" db="EMBL/GenBank/DDBJ databases">
        <title>Muricauda ochracea sp. nov., isolated from a tidal flat of Garorim bay in Korea.</title>
        <authorList>
            <person name="Kim D."/>
            <person name="Yoo Y."/>
            <person name="Kim J.-J."/>
        </authorList>
    </citation>
    <scope>NUCLEOTIDE SEQUENCE</scope>
    <source>
        <strain evidence="13">JGD-17</strain>
    </source>
</reference>
<evidence type="ECO:0000256" key="7">
    <source>
        <dbReference type="ARBA" id="ARBA00022842"/>
    </source>
</evidence>
<evidence type="ECO:0000313" key="14">
    <source>
        <dbReference type="Proteomes" id="UP000667650"/>
    </source>
</evidence>
<keyword evidence="5 10" id="KW-0479">Metal-binding</keyword>
<keyword evidence="12" id="KW-0472">Membrane</keyword>
<dbReference type="Gene3D" id="3.10.520.10">
    <property type="entry name" value="ApbE-like domains"/>
    <property type="match status" value="1"/>
</dbReference>
<evidence type="ECO:0000256" key="12">
    <source>
        <dbReference type="RuleBase" id="RU363002"/>
    </source>
</evidence>
<feature type="binding site" evidence="11">
    <location>
        <position position="164"/>
    </location>
    <ligand>
        <name>Mg(2+)</name>
        <dbReference type="ChEBI" id="CHEBI:18420"/>
    </ligand>
</feature>
<evidence type="ECO:0000256" key="1">
    <source>
        <dbReference type="ARBA" id="ARBA00011955"/>
    </source>
</evidence>
<keyword evidence="14" id="KW-1185">Reference proteome</keyword>
<dbReference type="InterPro" id="IPR024932">
    <property type="entry name" value="ApbE"/>
</dbReference>
<dbReference type="RefSeq" id="WP_166523878.1">
    <property type="nucleotide sequence ID" value="NZ_JAAABI010000003.1"/>
</dbReference>
<dbReference type="GO" id="GO:0005886">
    <property type="term" value="C:plasma membrane"/>
    <property type="evidence" value="ECO:0007669"/>
    <property type="project" value="UniProtKB-SubCell"/>
</dbReference>
<proteinExistence type="inferred from homology"/>
<dbReference type="EC" id="2.7.1.180" evidence="1 10"/>